<dbReference type="Pfam" id="PF10022">
    <property type="entry name" value="DUF2264"/>
    <property type="match status" value="1"/>
</dbReference>
<dbReference type="Proteomes" id="UP001226434">
    <property type="component" value="Unassembled WGS sequence"/>
</dbReference>
<dbReference type="InterPro" id="IPR016624">
    <property type="entry name" value="UCP014753"/>
</dbReference>
<dbReference type="PANTHER" id="PTHR35339">
    <property type="entry name" value="LINALOOL DEHYDRATASE_ISOMERASE DOMAIN-CONTAINING PROTEIN"/>
    <property type="match status" value="1"/>
</dbReference>
<name>A0ABT6RIM4_9BACT</name>
<protein>
    <submittedName>
        <fullName evidence="2">DUF2264 domain-containing protein</fullName>
    </submittedName>
</protein>
<dbReference type="RefSeq" id="WP_282336534.1">
    <property type="nucleotide sequence ID" value="NZ_JASBRG010000007.1"/>
</dbReference>
<keyword evidence="3" id="KW-1185">Reference proteome</keyword>
<gene>
    <name evidence="2" type="ORF">QJ048_21680</name>
</gene>
<evidence type="ECO:0000313" key="2">
    <source>
        <dbReference type="EMBL" id="MDI3322415.1"/>
    </source>
</evidence>
<feature type="domain" description="DUF2264" evidence="1">
    <location>
        <begin position="41"/>
        <end position="401"/>
    </location>
</feature>
<accession>A0ABT6RIM4</accession>
<dbReference type="InterPro" id="IPR049349">
    <property type="entry name" value="DUF2264_N"/>
</dbReference>
<proteinExistence type="predicted"/>
<reference evidence="2 3" key="1">
    <citation type="submission" date="2023-05" db="EMBL/GenBank/DDBJ databases">
        <title>Genome sequence of Pinibacter sp. MAH-24.</title>
        <authorList>
            <person name="Huq M.A."/>
        </authorList>
    </citation>
    <scope>NUCLEOTIDE SEQUENCE [LARGE SCALE GENOMIC DNA]</scope>
    <source>
        <strain evidence="2 3">MAH-24</strain>
    </source>
</reference>
<organism evidence="2 3">
    <name type="scientific">Pinibacter soli</name>
    <dbReference type="NCBI Taxonomy" id="3044211"/>
    <lineage>
        <taxon>Bacteria</taxon>
        <taxon>Pseudomonadati</taxon>
        <taxon>Bacteroidota</taxon>
        <taxon>Chitinophagia</taxon>
        <taxon>Chitinophagales</taxon>
        <taxon>Chitinophagaceae</taxon>
        <taxon>Pinibacter</taxon>
    </lineage>
</organism>
<dbReference type="EMBL" id="JASBRG010000007">
    <property type="protein sequence ID" value="MDI3322415.1"/>
    <property type="molecule type" value="Genomic_DNA"/>
</dbReference>
<dbReference type="PANTHER" id="PTHR35339:SF3">
    <property type="entry name" value="DUF2264 DOMAIN-CONTAINING PROTEIN"/>
    <property type="match status" value="1"/>
</dbReference>
<dbReference type="PIRSF" id="PIRSF014753">
    <property type="entry name" value="UCP014753"/>
    <property type="match status" value="1"/>
</dbReference>
<sequence length="420" mass="47668">MNKQLKLVLCTLFLWGGIFHVNVTAQKNKEPKPAVTTGQQDREYWSNLLYKMASPVIFNLANNTLRKNMPVEVPPGAKPDFYKKVTHLEAVGRTMAGVAPWLALPDDDTKEGKMRKELRSALLKGIVNAVDPASPDYLNFRTESQPIVDAAYMAQAFLRAPKALWEPLDSLTKRRVAEEFKALRTRTGAYNNWLLFAGINEAFLMSIGEQADPVRIQYAQNKIKEWYVGDGWYSDGPSFSMDYYNSYVIHPMLVDFFKVLLAKNRVKAEDYDLALKRMIRYSEFSERIISPEGTYPAFGRSSTYRTAAFQALGQVALMEKLPEYIQPAQVRCAVSAVMHRMYDQCNNFDSNGWLVLGFCGSQPMIADSYTSTGSLYMATLGFLPLGLPADNKFWTDPAADWTSKKAWNSQSFKKDYHVDY</sequence>
<evidence type="ECO:0000259" key="1">
    <source>
        <dbReference type="Pfam" id="PF10022"/>
    </source>
</evidence>
<evidence type="ECO:0000313" key="3">
    <source>
        <dbReference type="Proteomes" id="UP001226434"/>
    </source>
</evidence>
<comment type="caution">
    <text evidence="2">The sequence shown here is derived from an EMBL/GenBank/DDBJ whole genome shotgun (WGS) entry which is preliminary data.</text>
</comment>